<evidence type="ECO:0000313" key="1">
    <source>
        <dbReference type="EMBL" id="QWT29990.1"/>
    </source>
</evidence>
<reference evidence="1 2" key="1">
    <citation type="submission" date="2021-03" db="EMBL/GenBank/DDBJ databases">
        <authorList>
            <person name="Alqahtani R."/>
            <person name="Behailu E."/>
            <person name="Cappabianca D.W."/>
            <person name="Csanadi-Schwartz K.M."/>
            <person name="Dalal A.S."/>
            <person name="Fahim M.S."/>
            <person name="Franklin J.M."/>
            <person name="Gluckman M.H."/>
            <person name="Levine C.J."/>
            <person name="Martin N."/>
            <person name="Milza N."/>
            <person name="Najmabadi R."/>
            <person name="Newman A.M."/>
            <person name="Pajunar M."/>
            <person name="Qalawee I."/>
            <person name="Rizvi A."/>
            <person name="Samuel A."/>
            <person name="Smith A."/>
            <person name="Swann F.E."/>
            <person name="Sweeney P."/>
            <person name="Torres N.R."/>
            <person name="Ventrone L."/>
            <person name="Ventura L."/>
            <person name="Wroe M."/>
            <person name="Acquaye N.A."/>
            <person name="Agnes T.J."/>
            <person name="Ahmed A."/>
            <person name="Ahmed S."/>
            <person name="Amodu B.A."/>
            <person name="Arefeayne N.F."/>
            <person name="Asamoah-Frimpong E.A."/>
            <person name="Attaran A."/>
            <person name="Barragan J.M."/>
            <person name="Baumgarten L.N."/>
            <person name="Berhane B."/>
            <person name="Beyene A."/>
            <person name="Bhattarai B."/>
            <person name="Biondokin D.V."/>
            <person name="Boone B.K."/>
            <person name="Burney S.Z."/>
            <person name="Cayanan J.T."/>
            <person name="Cesta G."/>
            <person name="Chang J."/>
            <person name="Chavez J."/>
            <person name="Chorbajian C."/>
            <person name="Christian S."/>
            <person name="Corns J.R."/>
            <person name="Corns N.R."/>
            <person name="Cowan J.T."/>
            <person name="Coyne C."/>
            <person name="Dadzie B."/>
            <person name="Datu D.V."/>
            <person name="Deng B.C."/>
            <person name="Der L."/>
            <person name="Dickerson K."/>
            <person name="Dozier E."/>
            <person name="Egbunine A.O."/>
            <person name="Farooq M."/>
            <person name="Fonge A.E."/>
            <person name="Ghomsi-Nono M.P."/>
            <person name="Giampietro H."/>
            <person name="Gunnison R.P."/>
            <person name="Han S.H."/>
            <person name="Hennigan A.J."/>
            <person name="Hong A.N."/>
            <person name="Ijomor E.C."/>
            <person name="Jalali A."/>
            <person name="Jamil T.Z."/>
            <person name="Jenkins C.R."/>
            <person name="Joseph M.A."/>
            <person name="Jowanowitch O.J."/>
            <person name="Kang D."/>
            <person name="Khan A."/>
            <person name="Khan Z.K."/>
            <person name="Kiewe T."/>
            <person name="Kjerulf A.B."/>
            <person name="Kolosey V."/>
            <person name="Kurup M."/>
            <person name="Lee V.H."/>
            <person name="Llontop-Maldonado V."/>
            <person name="Long P."/>
            <person name="Lu N."/>
            <person name="Majekodunmi A."/>
            <person name="Malik H.W."/>
            <person name="Marcellino S.C."/>
            <person name="Martinez L.A."/>
            <person name="Meher F.N."/>
            <person name="Michelin M.A."/>
            <person name="Mitchell K.G."/>
            <person name="Mullens W.J."/>
            <person name="Nwakama C."/>
            <person name="Nwosu F.T."/>
            <person name="Oboh E.C."/>
            <person name="Odujinrin O."/>
            <person name="Ogunsan O."/>
            <person name="O'Neill K."/>
            <person name="Oxlaj J.A."/>
            <person name="Patel A.K."/>
            <person name="Patel B.R."/>
            <person name="Pham Q."/>
            <person name="Porter J."/>
            <person name="Portes J."/>
            <person name="Prokopenko A."/>
            <person name="Quraishi M."/>
            <person name="Qureshi M."/>
            <person name="Rivera A."/>
            <person name="Rubalsky V."/>
            <person name="Saikali Y."/>
            <person name="Saqaf K."/>
            <person name="Saroya S.R."/>
            <person name="Seas A."/>
            <person name="Shadrick R.E."/>
            <person name="Sharda N."/>
            <person name="Sigindere M.T."/>
            <person name="Simbi V.G."/>
            <person name="Thuzar C."/>
            <person name="Tran K."/>
            <person name="Tran V.D."/>
            <person name="Trang W."/>
            <person name="Vaishnav N."/>
            <person name="Vuong K."/>
            <person name="Walker C."/>
            <person name="Wallace S.A."/>
            <person name="Warfield J.C."/>
            <person name="Wikina T."/>
            <person name="Wobbeking F.T."/>
            <person name="Worrent L.D."/>
            <person name="Yan T."/>
            <person name="Zehra A."/>
            <person name="Avazpour P."/>
            <person name="Kim F.M."/>
            <person name="Mason K."/>
            <person name="Nguyen D.A."/>
            <person name="Pettit S.M."/>
            <person name="Zhou O.J."/>
            <person name="Brissett D.L."/>
            <person name="Gualtieri C."/>
            <person name="Hufford T.M."/>
            <person name="Ko J.M."/>
            <person name="Novak J.K."/>
            <person name="Smith Z.M."/>
            <person name="Mayer-Bacon C."/>
            <person name="Erill I."/>
            <person name="Caruso S.M."/>
            <person name="Garlena R.A."/>
            <person name="Russell D.A."/>
            <person name="Pope W.H."/>
            <person name="Jacobs-Sera D."/>
            <person name="Hatfull G.F."/>
        </authorList>
    </citation>
    <scope>NUCLEOTIDE SEQUENCE [LARGE SCALE GENOMIC DNA]</scope>
</reference>
<dbReference type="EMBL" id="MW822145">
    <property type="protein sequence ID" value="QWT29990.1"/>
    <property type="molecule type" value="Genomic_DNA"/>
</dbReference>
<dbReference type="RefSeq" id="YP_010651947.1">
    <property type="nucleotide sequence ID" value="NC_070784.1"/>
</dbReference>
<sequence length="69" mass="7280">MNKVDEKAEELRKTIDEIGMSVYTGYTLADAIREGSTVSEHEVGGWGDGATACALTAAVISAKARGYVD</sequence>
<proteinExistence type="predicted"/>
<protein>
    <submittedName>
        <fullName evidence="1">Uncharacterized protein</fullName>
    </submittedName>
</protein>
<keyword evidence="2" id="KW-1185">Reference proteome</keyword>
<name>A0A8F2E7U6_9CAUD</name>
<dbReference type="KEGG" id="vg:77927672"/>
<accession>A0A8F2E7U6</accession>
<dbReference type="GeneID" id="77927672"/>
<evidence type="ECO:0000313" key="2">
    <source>
        <dbReference type="Proteomes" id="UP000683399"/>
    </source>
</evidence>
<dbReference type="Proteomes" id="UP000683399">
    <property type="component" value="Segment"/>
</dbReference>
<gene>
    <name evidence="1" type="primary">104</name>
    <name evidence="1" type="ORF">SEA_TUNATARTARE_104</name>
</gene>
<organism evidence="1 2">
    <name type="scientific">Streptomyces phage TunaTartare</name>
    <dbReference type="NCBI Taxonomy" id="2848887"/>
    <lineage>
        <taxon>Viruses</taxon>
        <taxon>Duplodnaviria</taxon>
        <taxon>Heunggongvirae</taxon>
        <taxon>Uroviricota</taxon>
        <taxon>Caudoviricetes</taxon>
        <taxon>Stanwilliamsviridae</taxon>
        <taxon>Loccivirinae</taxon>
        <taxon>Faustvirus</taxon>
        <taxon>Faustvirus tunatartare</taxon>
    </lineage>
</organism>